<reference evidence="3" key="1">
    <citation type="submission" date="2022-11" db="UniProtKB">
        <authorList>
            <consortium name="WormBaseParasite"/>
        </authorList>
    </citation>
    <scope>IDENTIFICATION</scope>
</reference>
<name>A0A914HMQ1_GLORO</name>
<evidence type="ECO:0000313" key="3">
    <source>
        <dbReference type="WBParaSite" id="Gr19_v10_g2725.t1"/>
    </source>
</evidence>
<dbReference type="AlphaFoldDB" id="A0A914HMQ1"/>
<accession>A0A914HMQ1</accession>
<keyword evidence="2" id="KW-1185">Reference proteome</keyword>
<sequence>MQKAVKYLSNLYGVDNIVELYSFFKEEISSNPANFFPNPLCTVDCCVHIVNLDHHDQRVYIEGTLDLIGDFELYSTCYPRRLTEGIDWSQPLYVEMKDLMICQKDSPQCRFVQRNQHQVDEMDLFSKTNNIDDDDDDDDNDFSSW</sequence>
<protein>
    <submittedName>
        <fullName evidence="3">Uncharacterized protein</fullName>
    </submittedName>
</protein>
<evidence type="ECO:0000313" key="2">
    <source>
        <dbReference type="Proteomes" id="UP000887572"/>
    </source>
</evidence>
<dbReference type="WBParaSite" id="Gr19_v10_g2725.t1">
    <property type="protein sequence ID" value="Gr19_v10_g2725.t1"/>
    <property type="gene ID" value="Gr19_v10_g2725"/>
</dbReference>
<proteinExistence type="predicted"/>
<dbReference type="Proteomes" id="UP000887572">
    <property type="component" value="Unplaced"/>
</dbReference>
<evidence type="ECO:0000256" key="1">
    <source>
        <dbReference type="SAM" id="MobiDB-lite"/>
    </source>
</evidence>
<feature type="compositionally biased region" description="Acidic residues" evidence="1">
    <location>
        <begin position="131"/>
        <end position="145"/>
    </location>
</feature>
<feature type="region of interest" description="Disordered" evidence="1">
    <location>
        <begin position="123"/>
        <end position="145"/>
    </location>
</feature>
<organism evidence="2 3">
    <name type="scientific">Globodera rostochiensis</name>
    <name type="common">Golden nematode worm</name>
    <name type="synonym">Heterodera rostochiensis</name>
    <dbReference type="NCBI Taxonomy" id="31243"/>
    <lineage>
        <taxon>Eukaryota</taxon>
        <taxon>Metazoa</taxon>
        <taxon>Ecdysozoa</taxon>
        <taxon>Nematoda</taxon>
        <taxon>Chromadorea</taxon>
        <taxon>Rhabditida</taxon>
        <taxon>Tylenchina</taxon>
        <taxon>Tylenchomorpha</taxon>
        <taxon>Tylenchoidea</taxon>
        <taxon>Heteroderidae</taxon>
        <taxon>Heteroderinae</taxon>
        <taxon>Globodera</taxon>
    </lineage>
</organism>